<dbReference type="Pfam" id="PF07992">
    <property type="entry name" value="Pyr_redox_2"/>
    <property type="match status" value="1"/>
</dbReference>
<dbReference type="InterPro" id="IPR028896">
    <property type="entry name" value="GcvT/YgfZ/DmdA"/>
</dbReference>
<dbReference type="GO" id="GO:0008115">
    <property type="term" value="F:sarcosine oxidase activity"/>
    <property type="evidence" value="ECO:0007669"/>
    <property type="project" value="InterPro"/>
</dbReference>
<reference evidence="7 8" key="1">
    <citation type="submission" date="2017-08" db="EMBL/GenBank/DDBJ databases">
        <authorList>
            <person name="de Groot N.N."/>
        </authorList>
    </citation>
    <scope>NUCLEOTIDE SEQUENCE [LARGE SCALE GENOMIC DNA]</scope>
    <source>
        <strain evidence="7 8">USBA 352</strain>
    </source>
</reference>
<dbReference type="EMBL" id="OBML01000002">
    <property type="protein sequence ID" value="SOB96616.1"/>
    <property type="molecule type" value="Genomic_DNA"/>
</dbReference>
<name>A0A285RR76_9HYPH</name>
<dbReference type="GO" id="GO:0046653">
    <property type="term" value="P:tetrahydrofolate metabolic process"/>
    <property type="evidence" value="ECO:0007669"/>
    <property type="project" value="InterPro"/>
</dbReference>
<dbReference type="InterPro" id="IPR029043">
    <property type="entry name" value="GcvT/YgfZ_C"/>
</dbReference>
<dbReference type="SUPFAM" id="SSF51905">
    <property type="entry name" value="FAD/NAD(P)-binding domain"/>
    <property type="match status" value="1"/>
</dbReference>
<dbReference type="Gene3D" id="3.30.1360.120">
    <property type="entry name" value="Probable tRNA modification gtpase trme, domain 1"/>
    <property type="match status" value="1"/>
</dbReference>
<evidence type="ECO:0000259" key="5">
    <source>
        <dbReference type="Pfam" id="PF08669"/>
    </source>
</evidence>
<evidence type="ECO:0000313" key="8">
    <source>
        <dbReference type="Proteomes" id="UP000219331"/>
    </source>
</evidence>
<dbReference type="PANTHER" id="PTHR43757">
    <property type="entry name" value="AMINOMETHYLTRANSFERASE"/>
    <property type="match status" value="1"/>
</dbReference>
<feature type="domain" description="Aminomethyltransferase C-terminal" evidence="5">
    <location>
        <begin position="908"/>
        <end position="988"/>
    </location>
</feature>
<organism evidence="7 8">
    <name type="scientific">Stappia indica</name>
    <dbReference type="NCBI Taxonomy" id="538381"/>
    <lineage>
        <taxon>Bacteria</taxon>
        <taxon>Pseudomonadati</taxon>
        <taxon>Pseudomonadota</taxon>
        <taxon>Alphaproteobacteria</taxon>
        <taxon>Hyphomicrobiales</taxon>
        <taxon>Stappiaceae</taxon>
        <taxon>Stappia</taxon>
    </lineage>
</organism>
<dbReference type="InterPro" id="IPR041854">
    <property type="entry name" value="BFD-like_2Fe2S-bd_dom_sf"/>
</dbReference>
<dbReference type="Pfam" id="PF08669">
    <property type="entry name" value="GCV_T_C"/>
    <property type="match status" value="1"/>
</dbReference>
<feature type="domain" description="SoxA A3" evidence="6">
    <location>
        <begin position="519"/>
        <end position="603"/>
    </location>
</feature>
<dbReference type="InterPro" id="IPR013977">
    <property type="entry name" value="GcvT_C"/>
</dbReference>
<dbReference type="STRING" id="538381.GCA_001696535_03259"/>
<keyword evidence="8" id="KW-1185">Reference proteome</keyword>
<proteinExistence type="inferred from homology"/>
<dbReference type="PRINTS" id="PR00411">
    <property type="entry name" value="PNDRDTASEI"/>
</dbReference>
<dbReference type="Gene3D" id="3.10.20.440">
    <property type="entry name" value="2Fe-2S iron-sulphur cluster binding domain, sarcosine oxidase, alpha subunit, N-terminal domain"/>
    <property type="match status" value="1"/>
</dbReference>
<dbReference type="InterPro" id="IPR041117">
    <property type="entry name" value="SoxA_A3"/>
</dbReference>
<dbReference type="PRINTS" id="PR00368">
    <property type="entry name" value="FADPNR"/>
</dbReference>
<evidence type="ECO:0000256" key="2">
    <source>
        <dbReference type="ARBA" id="ARBA00023002"/>
    </source>
</evidence>
<dbReference type="Gene3D" id="3.50.50.60">
    <property type="entry name" value="FAD/NAD(P)-binding domain"/>
    <property type="match status" value="1"/>
</dbReference>
<evidence type="ECO:0000259" key="4">
    <source>
        <dbReference type="Pfam" id="PF07992"/>
    </source>
</evidence>
<dbReference type="Pfam" id="PF17806">
    <property type="entry name" value="SO_alpha_A3"/>
    <property type="match status" value="1"/>
</dbReference>
<dbReference type="Gene3D" id="1.10.10.1100">
    <property type="entry name" value="BFD-like [2Fe-2S]-binding domain"/>
    <property type="match status" value="1"/>
</dbReference>
<accession>A0A285RR76</accession>
<evidence type="ECO:0000259" key="3">
    <source>
        <dbReference type="Pfam" id="PF01571"/>
    </source>
</evidence>
<dbReference type="InterPro" id="IPR036188">
    <property type="entry name" value="FAD/NAD-bd_sf"/>
</dbReference>
<dbReference type="NCBIfam" id="TIGR01372">
    <property type="entry name" value="soxA"/>
    <property type="match status" value="1"/>
</dbReference>
<dbReference type="Pfam" id="PF13510">
    <property type="entry name" value="Fer2_4"/>
    <property type="match status" value="1"/>
</dbReference>
<dbReference type="RefSeq" id="WP_097174033.1">
    <property type="nucleotide sequence ID" value="NZ_OBML01000002.1"/>
</dbReference>
<dbReference type="InterPro" id="IPR006222">
    <property type="entry name" value="GCVT_N"/>
</dbReference>
<dbReference type="OrthoDB" id="5287468at2"/>
<dbReference type="InterPro" id="IPR027266">
    <property type="entry name" value="TrmE/GcvT-like"/>
</dbReference>
<dbReference type="SUPFAM" id="SSF103025">
    <property type="entry name" value="Folate-binding domain"/>
    <property type="match status" value="1"/>
</dbReference>
<gene>
    <name evidence="7" type="ORF">SAMN05421512_102260</name>
</gene>
<dbReference type="AlphaFoldDB" id="A0A285RR76"/>
<dbReference type="Proteomes" id="UP000219331">
    <property type="component" value="Unassembled WGS sequence"/>
</dbReference>
<dbReference type="PIRSF" id="PIRSF037980">
    <property type="entry name" value="SoxA"/>
    <property type="match status" value="1"/>
</dbReference>
<evidence type="ECO:0000313" key="7">
    <source>
        <dbReference type="EMBL" id="SOB96616.1"/>
    </source>
</evidence>
<dbReference type="InterPro" id="IPR023753">
    <property type="entry name" value="FAD/NAD-binding_dom"/>
</dbReference>
<evidence type="ECO:0000256" key="1">
    <source>
        <dbReference type="ARBA" id="ARBA00008609"/>
    </source>
</evidence>
<keyword evidence="2" id="KW-0560">Oxidoreductase</keyword>
<sequence length="996" mass="105538">MSGYRLPRGGSHLDRSRPLAYRFDGDPLQGFAGDTLASALLASGRVLVGRSFKYHRPRGVMGAGPEEANALVELRDGARQEPNTRATMTELYGGLEAASQNRWPSLSFDMMAVNDLLSPLFSAGFYYKTFMGTGQATWHFCERFIRKAAGLGRGTHLADPDRYEKTNAFCDVLVVGAGPAGLMAARAAVAAGLRVILADESARPGGRLFDDGVQLDGLAPADWIDGALREIEAGGGRILSRTSVYGYFDGNVLGAVERVADHKRKPAPFEPRQRHWTIHARHVVLATGAIERPLVFSGNDAPGVMLASAGLAHATRYGVAVGSSVVVFANNDGGARTAIRLADLGVSIKAVVDPRREIDPALAAALGARDIRLETGAVVAATRGRKALAGVDIRGFDPVSGVLGANVMQPGCDALLVSGGWTPSVHLASQAGSAPVFDEALHSFVPGTAREAWTAAGACAGTLDLVGCLSAGLEAGHKAAQACGKMAETGGIPLPDLSGQLAGTDLPFPLFDVPATGRGKRFVDFQHDVTADDVELANREGFRSVEHLKRYTTLGMAADQGKTSNVNAISLMARARGLSAPQVGTTRFRMPWTAVTIGALAGRETGHHFAPVRRTPMHDWHVAKGAEMMPVGLWMRPRAYIGPGESLRDAYIREATAVRHRVGIVDVSTLGKIDVQGPDAAEFLNRLYTGGFARLPVGKARYGVMLREDGIMFDDGTAWRLAPNRFLVTTTTANAGAVLAHMEHYLEVVWSDLRVHVTSVTDRHAGMAVAGPDARKVLQAALEEGDVSAEACPHMGIVRGRIAGAPVMIARLSFSGELAYEVYCDWPAGLAVWEALIEAGKPNGIMPYGMEALGTLRIEKGHITGAEMDGRTTLADVGLGGMASRKKPYIGSTMTQRPAFVDPERPVLVGLISRDGQAIRSGSHLTLPGGGASLGHVTAVTWSPALGANIALAFLSGGRERHGEPLEAAFPLKNERVAVTVTDPCFYDPDGSRMHV</sequence>
<dbReference type="InterPro" id="IPR006277">
    <property type="entry name" value="Sarcosine_oxidase_asu"/>
</dbReference>
<feature type="domain" description="GCVT N-terminal" evidence="3">
    <location>
        <begin position="617"/>
        <end position="887"/>
    </location>
</feature>
<protein>
    <submittedName>
        <fullName evidence="7">N-methylglutamate dehydrogenase subunit C</fullName>
    </submittedName>
</protein>
<feature type="domain" description="FAD/NAD(P)-binding" evidence="4">
    <location>
        <begin position="171"/>
        <end position="432"/>
    </location>
</feature>
<dbReference type="Pfam" id="PF01571">
    <property type="entry name" value="GCV_T"/>
    <property type="match status" value="1"/>
</dbReference>
<dbReference type="PANTHER" id="PTHR43757:SF2">
    <property type="entry name" value="AMINOMETHYLTRANSFERASE, MITOCHONDRIAL"/>
    <property type="match status" value="1"/>
</dbReference>
<dbReference type="InterPro" id="IPR042204">
    <property type="entry name" value="2Fe-2S-bd_N"/>
</dbReference>
<comment type="similarity">
    <text evidence="1">Belongs to the GcvT family.</text>
</comment>
<evidence type="ECO:0000259" key="6">
    <source>
        <dbReference type="Pfam" id="PF17806"/>
    </source>
</evidence>
<dbReference type="SUPFAM" id="SSF101790">
    <property type="entry name" value="Aminomethyltransferase beta-barrel domain"/>
    <property type="match status" value="1"/>
</dbReference>